<evidence type="ECO:0000313" key="2">
    <source>
        <dbReference type="Proteomes" id="UP000008225"/>
    </source>
</evidence>
<keyword evidence="2" id="KW-1185">Reference proteome</keyword>
<dbReference type="OMA" id="FVFEMEF"/>
<dbReference type="AlphaFoldDB" id="A0A8I3XA56"/>
<proteinExistence type="predicted"/>
<name>A0A8I3XA56_CALJA</name>
<reference evidence="1" key="3">
    <citation type="submission" date="2025-09" db="UniProtKB">
        <authorList>
            <consortium name="Ensembl"/>
        </authorList>
    </citation>
    <scope>IDENTIFICATION</scope>
</reference>
<dbReference type="GeneTree" id="ENSGT00940000164709"/>
<accession>A0A8I3XA56</accession>
<dbReference type="Ensembl" id="ENSCJAT00000140709.1">
    <property type="protein sequence ID" value="ENSCJAP00000091293.1"/>
    <property type="gene ID" value="ENSCJAG00000086861.1"/>
</dbReference>
<reference evidence="1 2" key="1">
    <citation type="submission" date="2009-03" db="EMBL/GenBank/DDBJ databases">
        <authorList>
            <person name="Warren W."/>
            <person name="Ye L."/>
            <person name="Minx P."/>
            <person name="Worley K."/>
            <person name="Gibbs R."/>
            <person name="Wilson R.K."/>
        </authorList>
    </citation>
    <scope>NUCLEOTIDE SEQUENCE [LARGE SCALE GENOMIC DNA]</scope>
</reference>
<protein>
    <submittedName>
        <fullName evidence="1">Uncharacterized protein</fullName>
    </submittedName>
</protein>
<dbReference type="PANTHER" id="PTHR12138">
    <property type="entry name" value="PRIMATE-EXPANDED PROTEIN FAMILY"/>
    <property type="match status" value="1"/>
</dbReference>
<organism evidence="1 2">
    <name type="scientific">Callithrix jacchus</name>
    <name type="common">White-tufted-ear marmoset</name>
    <name type="synonym">Simia Jacchus</name>
    <dbReference type="NCBI Taxonomy" id="9483"/>
    <lineage>
        <taxon>Eukaryota</taxon>
        <taxon>Metazoa</taxon>
        <taxon>Chordata</taxon>
        <taxon>Craniata</taxon>
        <taxon>Vertebrata</taxon>
        <taxon>Euteleostomi</taxon>
        <taxon>Mammalia</taxon>
        <taxon>Eutheria</taxon>
        <taxon>Euarchontoglires</taxon>
        <taxon>Primates</taxon>
        <taxon>Haplorrhini</taxon>
        <taxon>Platyrrhini</taxon>
        <taxon>Cebidae</taxon>
        <taxon>Callitrichinae</taxon>
        <taxon>Callithrix</taxon>
        <taxon>Callithrix</taxon>
    </lineage>
</organism>
<dbReference type="PRINTS" id="PR02045">
    <property type="entry name" value="F138DOMAIN"/>
</dbReference>
<sequence>MCWRKSLQVFPIQYHMSCGFVIYSLYYFEMEFHSCYPGWSTMVLSQFMATSASQVQASCLSLPSSWNFRYVPPQSANFVFLVKRAFLHVGQAGLELPTSCDLPAVASQSSGIIGVSHQACLNSGTFIAVCYCSHHLNQQLAGNPMSPPVP</sequence>
<reference evidence="1" key="2">
    <citation type="submission" date="2025-08" db="UniProtKB">
        <authorList>
            <consortium name="Ensembl"/>
        </authorList>
    </citation>
    <scope>IDENTIFICATION</scope>
</reference>
<evidence type="ECO:0000313" key="1">
    <source>
        <dbReference type="Ensembl" id="ENSCJAP00000091293.1"/>
    </source>
</evidence>
<dbReference type="Proteomes" id="UP000008225">
    <property type="component" value="Chromosome 13"/>
</dbReference>
<dbReference type="PANTHER" id="PTHR12138:SF162">
    <property type="entry name" value="CHROMOSOME UNDETERMINED SCAFFOLD_275, WHOLE GENOME SHOTGUN SEQUENCE"/>
    <property type="match status" value="1"/>
</dbReference>